<gene>
    <name evidence="1" type="ORF">NE237_013074</name>
</gene>
<keyword evidence="2" id="KW-1185">Reference proteome</keyword>
<comment type="caution">
    <text evidence="1">The sequence shown here is derived from an EMBL/GenBank/DDBJ whole genome shotgun (WGS) entry which is preliminary data.</text>
</comment>
<proteinExistence type="predicted"/>
<protein>
    <submittedName>
        <fullName evidence="1">Uncharacterized protein</fullName>
    </submittedName>
</protein>
<dbReference type="AlphaFoldDB" id="A0A9Q0H0A6"/>
<dbReference type="EMBL" id="JAMYWD010000011">
    <property type="protein sequence ID" value="KAJ4956291.1"/>
    <property type="molecule type" value="Genomic_DNA"/>
</dbReference>
<evidence type="ECO:0000313" key="2">
    <source>
        <dbReference type="Proteomes" id="UP001141806"/>
    </source>
</evidence>
<evidence type="ECO:0000313" key="1">
    <source>
        <dbReference type="EMBL" id="KAJ4956291.1"/>
    </source>
</evidence>
<sequence>MVAGAIVLLAKDLGRCSDCSQHSEFPLCLPFAWVRVLDCFKLLGFKVLRKRFKFSGISSKTPLQTETSVEHHLVQGLEADCLLIVQIGDSSQDFFLSLRSRPPYSRRTLALFYQV</sequence>
<accession>A0A9Q0H0A6</accession>
<reference evidence="1" key="1">
    <citation type="journal article" date="2023" name="Plant J.">
        <title>The genome of the king protea, Protea cynaroides.</title>
        <authorList>
            <person name="Chang J."/>
            <person name="Duong T.A."/>
            <person name="Schoeman C."/>
            <person name="Ma X."/>
            <person name="Roodt D."/>
            <person name="Barker N."/>
            <person name="Li Z."/>
            <person name="Van de Peer Y."/>
            <person name="Mizrachi E."/>
        </authorList>
    </citation>
    <scope>NUCLEOTIDE SEQUENCE</scope>
    <source>
        <tissue evidence="1">Young leaves</tissue>
    </source>
</reference>
<name>A0A9Q0H0A6_9MAGN</name>
<organism evidence="1 2">
    <name type="scientific">Protea cynaroides</name>
    <dbReference type="NCBI Taxonomy" id="273540"/>
    <lineage>
        <taxon>Eukaryota</taxon>
        <taxon>Viridiplantae</taxon>
        <taxon>Streptophyta</taxon>
        <taxon>Embryophyta</taxon>
        <taxon>Tracheophyta</taxon>
        <taxon>Spermatophyta</taxon>
        <taxon>Magnoliopsida</taxon>
        <taxon>Proteales</taxon>
        <taxon>Proteaceae</taxon>
        <taxon>Protea</taxon>
    </lineage>
</organism>
<dbReference type="Proteomes" id="UP001141806">
    <property type="component" value="Unassembled WGS sequence"/>
</dbReference>